<dbReference type="EMBL" id="CM020620">
    <property type="protein sequence ID" value="KAK1867594.1"/>
    <property type="molecule type" value="Genomic_DNA"/>
</dbReference>
<evidence type="ECO:0000313" key="2">
    <source>
        <dbReference type="Proteomes" id="UP000798662"/>
    </source>
</evidence>
<comment type="caution">
    <text evidence="1">The sequence shown here is derived from an EMBL/GenBank/DDBJ whole genome shotgun (WGS) entry which is preliminary data.</text>
</comment>
<protein>
    <submittedName>
        <fullName evidence="1">Uncharacterized protein</fullName>
    </submittedName>
</protein>
<name>A0ACC3CCB3_PYRYE</name>
<keyword evidence="2" id="KW-1185">Reference proteome</keyword>
<dbReference type="Proteomes" id="UP000798662">
    <property type="component" value="Chromosome 3"/>
</dbReference>
<evidence type="ECO:0000313" key="1">
    <source>
        <dbReference type="EMBL" id="KAK1867594.1"/>
    </source>
</evidence>
<proteinExistence type="predicted"/>
<gene>
    <name evidence="1" type="ORF">I4F81_010100</name>
</gene>
<sequence length="897" mass="95932">MHGVGVDEHMEAGKDRAGGAAASAADGGAGSARGAHQYVSSGAKRPHMPTPIAAVEGGAPSSPRKRRVTSTLPAAASTGGGAAGPAAGMTAAQRTVDSHPTEGGHLPSTASGSSRLRALRDRRKELRDTLAGVERDIKKKEIVKETLAEKLKCLDKQLDRPGLRAEDEREIKAQRRMLYGEIGVANAALVGLYEDKRRTKDGVAALEQEIAAEEAARRKADNELPSVVQRLEATEVPDARAQYSRQFLANAGFELRGSDGVVDAIDACVLQNLAPTGEKSNVLVVNGSSGSGKTRVGFEALCRSTGLSGDLLRALEQKAGCPVLTIPLFIDFNNGFSYLDGVDGGNMDENLGVRLAARALRVSAARVRRDNGRSLDGLETAEVLTAIVKGALRRASEAAAAPPGVVLLALHLDEYQVYLKDLMELQGRTSEGAELCFKKMLSAANNWVRSESEAVGAKLVFFPIVTGTPVAGLTLLVTDKLRAVPISPGRLTRESATPLLCDVVCAPTVLSHLRHSVADACRDSAEAINALGDADCRPRFVVTLGEAVRDQLLGVAVAGRQPSPPLVDWAAAVYTVVASAAPPVKYSYVEVLAQLALSKVPVNLFPPKTREPSQAEQAVEEASSVGDVELDVLHGDFRVVRVPLVQLRRWGLTSVLPARLLSQTVCSWQQVEKVLGYCLTAALQPGLRSTPPSIRDLFPGSLGGDCLPSRELVLDKPRSLFVEQSQFISSTTPISPKQMSVLARIESETAYEAVILTDGVFMTCPGCVAVDIRFSVSIRQRGKGAGTLHVFVHTKHSETSRCFGESAVDEWYRSVKAATRKWRSGRDRVLFVYFSTMPLTAAGAAALDCRQFFTAHPDLLVVTSDQLSNVLPAFLLSRFLTAEQQRRERMGVGARHS</sequence>
<reference evidence="1" key="1">
    <citation type="submission" date="2019-11" db="EMBL/GenBank/DDBJ databases">
        <title>Nori genome reveals adaptations in red seaweeds to the harsh intertidal environment.</title>
        <authorList>
            <person name="Wang D."/>
            <person name="Mao Y."/>
        </authorList>
    </citation>
    <scope>NUCLEOTIDE SEQUENCE</scope>
    <source>
        <tissue evidence="1">Gametophyte</tissue>
    </source>
</reference>
<organism evidence="1 2">
    <name type="scientific">Pyropia yezoensis</name>
    <name type="common">Susabi-nori</name>
    <name type="synonym">Porphyra yezoensis</name>
    <dbReference type="NCBI Taxonomy" id="2788"/>
    <lineage>
        <taxon>Eukaryota</taxon>
        <taxon>Rhodophyta</taxon>
        <taxon>Bangiophyceae</taxon>
        <taxon>Bangiales</taxon>
        <taxon>Bangiaceae</taxon>
        <taxon>Pyropia</taxon>
    </lineage>
</organism>
<accession>A0ACC3CCB3</accession>